<evidence type="ECO:0000256" key="2">
    <source>
        <dbReference type="ARBA" id="ARBA00022475"/>
    </source>
</evidence>
<dbReference type="InterPro" id="IPR005898">
    <property type="entry name" value="Cyc_pep_transpt_SyrD/YojI"/>
</dbReference>
<feature type="domain" description="ABC transporter" evidence="10">
    <location>
        <begin position="307"/>
        <end position="533"/>
    </location>
</feature>
<dbReference type="PROSITE" id="PS50929">
    <property type="entry name" value="ABC_TM1F"/>
    <property type="match status" value="1"/>
</dbReference>
<dbReference type="Pfam" id="PF00005">
    <property type="entry name" value="ABC_tran"/>
    <property type="match status" value="1"/>
</dbReference>
<dbReference type="PROSITE" id="PS00211">
    <property type="entry name" value="ABC_TRANSPORTER_1"/>
    <property type="match status" value="1"/>
</dbReference>
<keyword evidence="3" id="KW-0997">Cell inner membrane</keyword>
<sequence>MASATSALCNLFLLSLISRFFTKNPHHGDLSVFLVALLAGCVAALIAQVLLDRLAENVALTVRLKICEQVMAAPLSAVEFMSTAMLYSTLTTDTFVLANFLKALPLLLSSGITVIGGIVFLIFTDVGTSVWVLCFLVGGVAGHMYLATRLKRHFAQTYECNDFFFAKMKEVIDGIKELKLNQQRRDRFTVHELEPAGARSVHTQLQTLRLLAVSNQWGRFTVFSLIAAISVGPIWSTSHPSNALATFTVVIMYLIDPINQILAHVPEIARIKISLKRITSINRITDAEPLEQSISESDAVSKYLDTIELREVEFHYLNDDGRAFNIGPLNFSLTPGEVVFITGGNGAGKSTFLKLVTGLYIPTAGQIIASGRSVSTYGERDAYRQKFSAIFSDFHLFRDTLMEDSQEVRESASHWLRQLGLAHTVQLTGTHFNTTKLSQGQRRRLALLVALLEDREVYVFDEWAADQDPNFKAYFYMEFIQFLKMKGKTVLLATHDDRYFSCADRIVNLEFGKIVMSHSIHSDIDSSLHTAKK</sequence>
<accession>A0A108E6J5</accession>
<dbReference type="EMBL" id="LPLZ01000081">
    <property type="protein sequence ID" value="KWN05589.1"/>
    <property type="molecule type" value="Genomic_DNA"/>
</dbReference>
<feature type="transmembrane region" description="Helical" evidence="9">
    <location>
        <begin position="32"/>
        <end position="51"/>
    </location>
</feature>
<feature type="domain" description="ABC transmembrane type-1" evidence="11">
    <location>
        <begin position="1"/>
        <end position="270"/>
    </location>
</feature>
<evidence type="ECO:0000259" key="10">
    <source>
        <dbReference type="PROSITE" id="PS50893"/>
    </source>
</evidence>
<dbReference type="SUPFAM" id="SSF52540">
    <property type="entry name" value="P-loop containing nucleoside triphosphate hydrolases"/>
    <property type="match status" value="1"/>
</dbReference>
<gene>
    <name evidence="12" type="ORF">WT83_28920</name>
</gene>
<dbReference type="GO" id="GO:0005524">
    <property type="term" value="F:ATP binding"/>
    <property type="evidence" value="ECO:0007669"/>
    <property type="project" value="UniProtKB-KW"/>
</dbReference>
<dbReference type="NCBIfam" id="TIGR01194">
    <property type="entry name" value="cyc_pep_trnsptr"/>
    <property type="match status" value="1"/>
</dbReference>
<dbReference type="InterPro" id="IPR003593">
    <property type="entry name" value="AAA+_ATPase"/>
</dbReference>
<evidence type="ECO:0000313" key="13">
    <source>
        <dbReference type="Proteomes" id="UP000068016"/>
    </source>
</evidence>
<dbReference type="Proteomes" id="UP000068016">
    <property type="component" value="Unassembled WGS sequence"/>
</dbReference>
<evidence type="ECO:0008006" key="14">
    <source>
        <dbReference type="Google" id="ProtNLM"/>
    </source>
</evidence>
<dbReference type="SUPFAM" id="SSF90123">
    <property type="entry name" value="ABC transporter transmembrane region"/>
    <property type="match status" value="1"/>
</dbReference>
<evidence type="ECO:0000256" key="1">
    <source>
        <dbReference type="ARBA" id="ARBA00004651"/>
    </source>
</evidence>
<dbReference type="Gene3D" id="3.40.50.300">
    <property type="entry name" value="P-loop containing nucleotide triphosphate hydrolases"/>
    <property type="match status" value="1"/>
</dbReference>
<name>A0A108E6J5_9BURK</name>
<comment type="caution">
    <text evidence="12">The sequence shown here is derived from an EMBL/GenBank/DDBJ whole genome shotgun (WGS) entry which is preliminary data.</text>
</comment>
<dbReference type="InterPro" id="IPR017871">
    <property type="entry name" value="ABC_transporter-like_CS"/>
</dbReference>
<evidence type="ECO:0000256" key="3">
    <source>
        <dbReference type="ARBA" id="ARBA00022519"/>
    </source>
</evidence>
<dbReference type="GO" id="GO:1904680">
    <property type="term" value="F:peptide transmembrane transporter activity"/>
    <property type="evidence" value="ECO:0007669"/>
    <property type="project" value="InterPro"/>
</dbReference>
<evidence type="ECO:0000256" key="5">
    <source>
        <dbReference type="ARBA" id="ARBA00022741"/>
    </source>
</evidence>
<dbReference type="SMART" id="SM00382">
    <property type="entry name" value="AAA"/>
    <property type="match status" value="1"/>
</dbReference>
<dbReference type="PANTHER" id="PTHR24221">
    <property type="entry name" value="ATP-BINDING CASSETTE SUB-FAMILY B"/>
    <property type="match status" value="1"/>
</dbReference>
<dbReference type="InterPro" id="IPR027417">
    <property type="entry name" value="P-loop_NTPase"/>
</dbReference>
<keyword evidence="7 9" id="KW-1133">Transmembrane helix</keyword>
<keyword evidence="6" id="KW-0067">ATP-binding</keyword>
<dbReference type="PANTHER" id="PTHR24221:SF654">
    <property type="entry name" value="ATP-BINDING CASSETTE SUB-FAMILY B MEMBER 6"/>
    <property type="match status" value="1"/>
</dbReference>
<evidence type="ECO:0000256" key="4">
    <source>
        <dbReference type="ARBA" id="ARBA00022692"/>
    </source>
</evidence>
<dbReference type="InterPro" id="IPR003439">
    <property type="entry name" value="ABC_transporter-like_ATP-bd"/>
</dbReference>
<evidence type="ECO:0000256" key="6">
    <source>
        <dbReference type="ARBA" id="ARBA00022840"/>
    </source>
</evidence>
<comment type="subcellular location">
    <subcellularLocation>
        <location evidence="1">Cell membrane</location>
        <topology evidence="1">Multi-pass membrane protein</topology>
    </subcellularLocation>
</comment>
<dbReference type="InterPro" id="IPR039421">
    <property type="entry name" value="Type_1_exporter"/>
</dbReference>
<feature type="transmembrane region" description="Helical" evidence="9">
    <location>
        <begin position="129"/>
        <end position="147"/>
    </location>
</feature>
<dbReference type="GO" id="GO:0016887">
    <property type="term" value="F:ATP hydrolysis activity"/>
    <property type="evidence" value="ECO:0007669"/>
    <property type="project" value="InterPro"/>
</dbReference>
<proteinExistence type="predicted"/>
<dbReference type="Gene3D" id="1.20.1560.10">
    <property type="entry name" value="ABC transporter type 1, transmembrane domain"/>
    <property type="match status" value="1"/>
</dbReference>
<dbReference type="GO" id="GO:0015833">
    <property type="term" value="P:peptide transport"/>
    <property type="evidence" value="ECO:0007669"/>
    <property type="project" value="InterPro"/>
</dbReference>
<evidence type="ECO:0000256" key="7">
    <source>
        <dbReference type="ARBA" id="ARBA00022989"/>
    </source>
</evidence>
<keyword evidence="2" id="KW-1003">Cell membrane</keyword>
<dbReference type="InterPro" id="IPR036640">
    <property type="entry name" value="ABC1_TM_sf"/>
</dbReference>
<protein>
    <recommendedName>
        <fullName evidence="14">Cyclic peptide export ABC transporter</fullName>
    </recommendedName>
</protein>
<reference evidence="12 13" key="1">
    <citation type="submission" date="2015-11" db="EMBL/GenBank/DDBJ databases">
        <title>Expanding the genomic diversity of Burkholderia species for the development of highly accurate diagnostics.</title>
        <authorList>
            <person name="Sahl J."/>
            <person name="Keim P."/>
            <person name="Wagner D."/>
        </authorList>
    </citation>
    <scope>NUCLEOTIDE SEQUENCE [LARGE SCALE GENOMIC DNA]</scope>
    <source>
        <strain evidence="12 13">MSMB793WGS</strain>
    </source>
</reference>
<dbReference type="InterPro" id="IPR011527">
    <property type="entry name" value="ABC1_TM_dom"/>
</dbReference>
<dbReference type="AlphaFoldDB" id="A0A108E6J5"/>
<keyword evidence="5" id="KW-0547">Nucleotide-binding</keyword>
<dbReference type="PROSITE" id="PS50893">
    <property type="entry name" value="ABC_TRANSPORTER_2"/>
    <property type="match status" value="1"/>
</dbReference>
<organism evidence="12 13">
    <name type="scientific">Burkholderia territorii</name>
    <dbReference type="NCBI Taxonomy" id="1503055"/>
    <lineage>
        <taxon>Bacteria</taxon>
        <taxon>Pseudomonadati</taxon>
        <taxon>Pseudomonadota</taxon>
        <taxon>Betaproteobacteria</taxon>
        <taxon>Burkholderiales</taxon>
        <taxon>Burkholderiaceae</taxon>
        <taxon>Burkholderia</taxon>
        <taxon>Burkholderia cepacia complex</taxon>
    </lineage>
</organism>
<dbReference type="Pfam" id="PF00664">
    <property type="entry name" value="ABC_membrane"/>
    <property type="match status" value="1"/>
</dbReference>
<dbReference type="GO" id="GO:0140359">
    <property type="term" value="F:ABC-type transporter activity"/>
    <property type="evidence" value="ECO:0007669"/>
    <property type="project" value="InterPro"/>
</dbReference>
<dbReference type="GO" id="GO:0034040">
    <property type="term" value="F:ATPase-coupled lipid transmembrane transporter activity"/>
    <property type="evidence" value="ECO:0007669"/>
    <property type="project" value="TreeGrafter"/>
</dbReference>
<evidence type="ECO:0000256" key="9">
    <source>
        <dbReference type="SAM" id="Phobius"/>
    </source>
</evidence>
<keyword evidence="4 9" id="KW-0812">Transmembrane</keyword>
<keyword evidence="8 9" id="KW-0472">Membrane</keyword>
<evidence type="ECO:0000313" key="12">
    <source>
        <dbReference type="EMBL" id="KWN05589.1"/>
    </source>
</evidence>
<dbReference type="GO" id="GO:0005886">
    <property type="term" value="C:plasma membrane"/>
    <property type="evidence" value="ECO:0007669"/>
    <property type="project" value="UniProtKB-SubCell"/>
</dbReference>
<evidence type="ECO:0000259" key="11">
    <source>
        <dbReference type="PROSITE" id="PS50929"/>
    </source>
</evidence>
<evidence type="ECO:0000256" key="8">
    <source>
        <dbReference type="ARBA" id="ARBA00023136"/>
    </source>
</evidence>
<feature type="transmembrane region" description="Helical" evidence="9">
    <location>
        <begin position="103"/>
        <end position="123"/>
    </location>
</feature>